<feature type="region of interest" description="Disordered" evidence="1">
    <location>
        <begin position="145"/>
        <end position="176"/>
    </location>
</feature>
<comment type="caution">
    <text evidence="2">The sequence shown here is derived from an EMBL/GenBank/DDBJ whole genome shotgun (WGS) entry which is preliminary data.</text>
</comment>
<gene>
    <name evidence="2" type="ORF">A7A08_03061</name>
</gene>
<feature type="compositionally biased region" description="Basic and acidic residues" evidence="1">
    <location>
        <begin position="165"/>
        <end position="176"/>
    </location>
</feature>
<accession>A0A1E2RUX1</accession>
<organism evidence="2 3">
    <name type="scientific">Methyloligella halotolerans</name>
    <dbReference type="NCBI Taxonomy" id="1177755"/>
    <lineage>
        <taxon>Bacteria</taxon>
        <taxon>Pseudomonadati</taxon>
        <taxon>Pseudomonadota</taxon>
        <taxon>Alphaproteobacteria</taxon>
        <taxon>Hyphomicrobiales</taxon>
        <taxon>Hyphomicrobiaceae</taxon>
        <taxon>Methyloligella</taxon>
    </lineage>
</organism>
<evidence type="ECO:0000313" key="2">
    <source>
        <dbReference type="EMBL" id="ODA66047.1"/>
    </source>
</evidence>
<dbReference type="Proteomes" id="UP000095087">
    <property type="component" value="Unassembled WGS sequence"/>
</dbReference>
<name>A0A1E2RUX1_9HYPH</name>
<protein>
    <submittedName>
        <fullName evidence="2">Uncharacterized protein</fullName>
    </submittedName>
</protein>
<keyword evidence="3" id="KW-1185">Reference proteome</keyword>
<reference evidence="2 3" key="1">
    <citation type="submission" date="2016-07" db="EMBL/GenBank/DDBJ databases">
        <title>Draft genome sequence of Methyloligella halotolerans C2T (VKM B-2706T=CCUG 61687T=DSM 25045T), a halotolerant polyhydroxybutyrate accumulating methylotroph.</title>
        <authorList>
            <person name="Vasilenko O.V."/>
            <person name="Doronina N.V."/>
            <person name="Poroshina M.N."/>
            <person name="Tarlachkov S.V."/>
            <person name="Trotsenko Y.A."/>
        </authorList>
    </citation>
    <scope>NUCLEOTIDE SEQUENCE [LARGE SCALE GENOMIC DNA]</scope>
    <source>
        <strain evidence="2 3">VKM B-2706</strain>
    </source>
</reference>
<dbReference type="EMBL" id="MASI01000011">
    <property type="protein sequence ID" value="ODA66047.1"/>
    <property type="molecule type" value="Genomic_DNA"/>
</dbReference>
<proteinExistence type="predicted"/>
<evidence type="ECO:0000313" key="3">
    <source>
        <dbReference type="Proteomes" id="UP000095087"/>
    </source>
</evidence>
<dbReference type="RefSeq" id="WP_069096198.1">
    <property type="nucleotide sequence ID" value="NZ_MASI01000011.1"/>
</dbReference>
<sequence length="176" mass="19800">MADTLDINNLQSQIDLARQDYASAVNHVLSVSPSDINRAVLIEVCDEFGVEFAVARMQESPGGFGLKRPVSESEAKEVTAALDELMQRTELLDELYARREDILCAADPTRQRRYCIDARECVIDPISDTLTFLDDPGRGYRLESVMTKDAQELESRSLEPGTGSYEREHPDDEPRF</sequence>
<dbReference type="AlphaFoldDB" id="A0A1E2RUX1"/>
<dbReference type="STRING" id="1177755.A7A08_03061"/>
<evidence type="ECO:0000256" key="1">
    <source>
        <dbReference type="SAM" id="MobiDB-lite"/>
    </source>
</evidence>